<feature type="non-terminal residue" evidence="1">
    <location>
        <position position="216"/>
    </location>
</feature>
<proteinExistence type="predicted"/>
<dbReference type="EMBL" id="MU003533">
    <property type="protein sequence ID" value="KAF2464934.1"/>
    <property type="molecule type" value="Genomic_DNA"/>
</dbReference>
<evidence type="ECO:0000313" key="1">
    <source>
        <dbReference type="EMBL" id="KAF2464934.1"/>
    </source>
</evidence>
<dbReference type="Proteomes" id="UP000799755">
    <property type="component" value="Unassembled WGS sequence"/>
</dbReference>
<name>A0ACB6QDE3_9PLEO</name>
<accession>A0ACB6QDE3</accession>
<evidence type="ECO:0000313" key="2">
    <source>
        <dbReference type="Proteomes" id="UP000799755"/>
    </source>
</evidence>
<keyword evidence="2" id="KW-1185">Reference proteome</keyword>
<sequence>YFFERGLSVLQKSQEGLLRSILHQAIRNKPDLAPIITGKSMGATPGWYRSRMKDGWTWPDLTTAFKNLLERKPADLKLCLFVDRPDEYRTLRQSLQIAALIEKAAKASNVKLCISSRPLLIFQDAFETFPHIKLPQLTYQDILVYMNVRLGNDKKMIRLKNAHPDGGLALGKEIVDKASGVFLWVKIIANILLRGILKRDRVKDLQRKLRDIPEEL</sequence>
<protein>
    <submittedName>
        <fullName evidence="1">Uncharacterized protein</fullName>
    </submittedName>
</protein>
<comment type="caution">
    <text evidence="1">The sequence shown here is derived from an EMBL/GenBank/DDBJ whole genome shotgun (WGS) entry which is preliminary data.</text>
</comment>
<gene>
    <name evidence="1" type="ORF">BDR25DRAFT_204327</name>
</gene>
<organism evidence="1 2">
    <name type="scientific">Lindgomyces ingoldianus</name>
    <dbReference type="NCBI Taxonomy" id="673940"/>
    <lineage>
        <taxon>Eukaryota</taxon>
        <taxon>Fungi</taxon>
        <taxon>Dikarya</taxon>
        <taxon>Ascomycota</taxon>
        <taxon>Pezizomycotina</taxon>
        <taxon>Dothideomycetes</taxon>
        <taxon>Pleosporomycetidae</taxon>
        <taxon>Pleosporales</taxon>
        <taxon>Lindgomycetaceae</taxon>
        <taxon>Lindgomyces</taxon>
    </lineage>
</organism>
<feature type="non-terminal residue" evidence="1">
    <location>
        <position position="1"/>
    </location>
</feature>
<reference evidence="1" key="1">
    <citation type="journal article" date="2020" name="Stud. Mycol.">
        <title>101 Dothideomycetes genomes: a test case for predicting lifestyles and emergence of pathogens.</title>
        <authorList>
            <person name="Haridas S."/>
            <person name="Albert R."/>
            <person name="Binder M."/>
            <person name="Bloem J."/>
            <person name="Labutti K."/>
            <person name="Salamov A."/>
            <person name="Andreopoulos B."/>
            <person name="Baker S."/>
            <person name="Barry K."/>
            <person name="Bills G."/>
            <person name="Bluhm B."/>
            <person name="Cannon C."/>
            <person name="Castanera R."/>
            <person name="Culley D."/>
            <person name="Daum C."/>
            <person name="Ezra D."/>
            <person name="Gonzalez J."/>
            <person name="Henrissat B."/>
            <person name="Kuo A."/>
            <person name="Liang C."/>
            <person name="Lipzen A."/>
            <person name="Lutzoni F."/>
            <person name="Magnuson J."/>
            <person name="Mondo S."/>
            <person name="Nolan M."/>
            <person name="Ohm R."/>
            <person name="Pangilinan J."/>
            <person name="Park H.-J."/>
            <person name="Ramirez L."/>
            <person name="Alfaro M."/>
            <person name="Sun H."/>
            <person name="Tritt A."/>
            <person name="Yoshinaga Y."/>
            <person name="Zwiers L.-H."/>
            <person name="Turgeon B."/>
            <person name="Goodwin S."/>
            <person name="Spatafora J."/>
            <person name="Crous P."/>
            <person name="Grigoriev I."/>
        </authorList>
    </citation>
    <scope>NUCLEOTIDE SEQUENCE</scope>
    <source>
        <strain evidence="1">ATCC 200398</strain>
    </source>
</reference>